<dbReference type="EMBL" id="CARXXK010000004">
    <property type="protein sequence ID" value="CAI6364673.1"/>
    <property type="molecule type" value="Genomic_DNA"/>
</dbReference>
<keyword evidence="3" id="KW-1185">Reference proteome</keyword>
<feature type="compositionally biased region" description="Polar residues" evidence="1">
    <location>
        <begin position="37"/>
        <end position="59"/>
    </location>
</feature>
<dbReference type="Proteomes" id="UP001160148">
    <property type="component" value="Unassembled WGS sequence"/>
</dbReference>
<feature type="region of interest" description="Disordered" evidence="1">
    <location>
        <begin position="22"/>
        <end position="59"/>
    </location>
</feature>
<evidence type="ECO:0000313" key="3">
    <source>
        <dbReference type="Proteomes" id="UP001160148"/>
    </source>
</evidence>
<proteinExistence type="predicted"/>
<reference evidence="2 3" key="1">
    <citation type="submission" date="2023-01" db="EMBL/GenBank/DDBJ databases">
        <authorList>
            <person name="Whitehead M."/>
        </authorList>
    </citation>
    <scope>NUCLEOTIDE SEQUENCE [LARGE SCALE GENOMIC DNA]</scope>
</reference>
<comment type="caution">
    <text evidence="2">The sequence shown here is derived from an EMBL/GenBank/DDBJ whole genome shotgun (WGS) entry which is preliminary data.</text>
</comment>
<evidence type="ECO:0000313" key="2">
    <source>
        <dbReference type="EMBL" id="CAI6364673.1"/>
    </source>
</evidence>
<name>A0AAV0X8Z3_9HEMI</name>
<accession>A0AAV0X8Z3</accession>
<sequence>MSKSNIQTQLTQWVSKKAEKRCCDDSTGPITKKLHTSDPQSSNSKNIIPIESSTLTQNDESTKLSKTTCNSAVCDDTYNMDIGNFLRTPGRTLSDNIKEKIINMDNIPPDDFIYPFTMNIRNGKNVKRSLRKSYFEQNKWLIYSHIKSGLFCKYCVLFSNKG</sequence>
<gene>
    <name evidence="2" type="ORF">MEUPH1_LOCUS19470</name>
</gene>
<dbReference type="AlphaFoldDB" id="A0AAV0X8Z3"/>
<organism evidence="2 3">
    <name type="scientific">Macrosiphum euphorbiae</name>
    <name type="common">potato aphid</name>
    <dbReference type="NCBI Taxonomy" id="13131"/>
    <lineage>
        <taxon>Eukaryota</taxon>
        <taxon>Metazoa</taxon>
        <taxon>Ecdysozoa</taxon>
        <taxon>Arthropoda</taxon>
        <taxon>Hexapoda</taxon>
        <taxon>Insecta</taxon>
        <taxon>Pterygota</taxon>
        <taxon>Neoptera</taxon>
        <taxon>Paraneoptera</taxon>
        <taxon>Hemiptera</taxon>
        <taxon>Sternorrhyncha</taxon>
        <taxon>Aphidomorpha</taxon>
        <taxon>Aphidoidea</taxon>
        <taxon>Aphididae</taxon>
        <taxon>Macrosiphini</taxon>
        <taxon>Macrosiphum</taxon>
    </lineage>
</organism>
<evidence type="ECO:0000256" key="1">
    <source>
        <dbReference type="SAM" id="MobiDB-lite"/>
    </source>
</evidence>
<protein>
    <submittedName>
        <fullName evidence="2">Uncharacterized protein</fullName>
    </submittedName>
</protein>